<evidence type="ECO:0000313" key="2">
    <source>
        <dbReference type="EMBL" id="SGY20533.1"/>
    </source>
</evidence>
<keyword evidence="1" id="KW-0732">Signal</keyword>
<feature type="signal peptide" evidence="1">
    <location>
        <begin position="1"/>
        <end position="19"/>
    </location>
</feature>
<gene>
    <name evidence="2" type="primary">BQ5605_C016g08085</name>
    <name evidence="2" type="ORF">BQ5605_C016G08085</name>
</gene>
<dbReference type="EMBL" id="FQNC01000018">
    <property type="protein sequence ID" value="SGY20533.1"/>
    <property type="molecule type" value="Genomic_DNA"/>
</dbReference>
<dbReference type="AlphaFoldDB" id="A0A2X0LV69"/>
<protein>
    <submittedName>
        <fullName evidence="2">BQ5605_C016g08085 protein</fullName>
    </submittedName>
</protein>
<organism evidence="2 3">
    <name type="scientific">Microbotryum silenes-dioicae</name>
    <dbReference type="NCBI Taxonomy" id="796604"/>
    <lineage>
        <taxon>Eukaryota</taxon>
        <taxon>Fungi</taxon>
        <taxon>Dikarya</taxon>
        <taxon>Basidiomycota</taxon>
        <taxon>Pucciniomycotina</taxon>
        <taxon>Microbotryomycetes</taxon>
        <taxon>Microbotryales</taxon>
        <taxon>Microbotryaceae</taxon>
        <taxon>Microbotryum</taxon>
    </lineage>
</organism>
<reference evidence="2 3" key="1">
    <citation type="submission" date="2016-11" db="EMBL/GenBank/DDBJ databases">
        <authorList>
            <person name="Jaros S."/>
            <person name="Januszkiewicz K."/>
            <person name="Wedrychowicz H."/>
        </authorList>
    </citation>
    <scope>NUCLEOTIDE SEQUENCE [LARGE SCALE GENOMIC DNA]</scope>
</reference>
<feature type="chain" id="PRO_5015937747" evidence="1">
    <location>
        <begin position="20"/>
        <end position="160"/>
    </location>
</feature>
<evidence type="ECO:0000313" key="3">
    <source>
        <dbReference type="Proteomes" id="UP000249464"/>
    </source>
</evidence>
<dbReference type="Proteomes" id="UP000249464">
    <property type="component" value="Unassembled WGS sequence"/>
</dbReference>
<evidence type="ECO:0000256" key="1">
    <source>
        <dbReference type="SAM" id="SignalP"/>
    </source>
</evidence>
<sequence>MRFLFVVALVIVCSMLTAAQQTLKQNQATIRAALGSCRCRRSRECELNQDNPRCNSCDETFRSPCQSASIVSACVNHCLQKHRMFPDRYACMTEDFQTSPRSPSLISCGVFGYSLDALNTCLQISERRPQRAKEALALVQTCNKVLNYGPMKTPQPQFDL</sequence>
<proteinExistence type="predicted"/>
<name>A0A2X0LV69_9BASI</name>
<accession>A0A2X0LV69</accession>
<keyword evidence="3" id="KW-1185">Reference proteome</keyword>